<dbReference type="Pfam" id="PF17389">
    <property type="entry name" value="Bac_rhamnosid6H"/>
    <property type="match status" value="1"/>
</dbReference>
<keyword evidence="4" id="KW-1185">Reference proteome</keyword>
<dbReference type="InterPro" id="IPR012341">
    <property type="entry name" value="6hp_glycosidase-like_sf"/>
</dbReference>
<evidence type="ECO:0000313" key="3">
    <source>
        <dbReference type="EMBL" id="MFC6165044.1"/>
    </source>
</evidence>
<dbReference type="InterPro" id="IPR048932">
    <property type="entry name" value="Rhamnosid-like_N_bacteroidetes"/>
</dbReference>
<dbReference type="Gene3D" id="2.60.120.260">
    <property type="entry name" value="Galactose-binding domain-like"/>
    <property type="match status" value="2"/>
</dbReference>
<proteinExistence type="predicted"/>
<dbReference type="Proteomes" id="UP001596253">
    <property type="component" value="Unassembled WGS sequence"/>
</dbReference>
<dbReference type="PANTHER" id="PTHR34987:SF6">
    <property type="entry name" value="ALPHA-L-RHAMNOSIDASE SIX-HAIRPIN GLYCOSIDASE DOMAIN-CONTAINING PROTEIN"/>
    <property type="match status" value="1"/>
</dbReference>
<dbReference type="Gene3D" id="1.50.10.10">
    <property type="match status" value="1"/>
</dbReference>
<dbReference type="EMBL" id="JBHSSD010000042">
    <property type="protein sequence ID" value="MFC6165044.1"/>
    <property type="molecule type" value="Genomic_DNA"/>
</dbReference>
<dbReference type="RefSeq" id="WP_137639156.1">
    <property type="nucleotide sequence ID" value="NZ_BJDK01000003.1"/>
</dbReference>
<reference evidence="4" key="1">
    <citation type="journal article" date="2019" name="Int. J. Syst. Evol. Microbiol.">
        <title>The Global Catalogue of Microorganisms (GCM) 10K type strain sequencing project: providing services to taxonomists for standard genome sequencing and annotation.</title>
        <authorList>
            <consortium name="The Broad Institute Genomics Platform"/>
            <consortium name="The Broad Institute Genome Sequencing Center for Infectious Disease"/>
            <person name="Wu L."/>
            <person name="Ma J."/>
        </authorList>
    </citation>
    <scope>NUCLEOTIDE SEQUENCE [LARGE SCALE GENOMIC DNA]</scope>
    <source>
        <strain evidence="4">CCM 8932</strain>
    </source>
</reference>
<dbReference type="InterPro" id="IPR008928">
    <property type="entry name" value="6-hairpin_glycosidase_sf"/>
</dbReference>
<name>A0ABW1R585_9LACO</name>
<organism evidence="3 4">
    <name type="scientific">Lactiplantibacillus dongliensis</name>
    <dbReference type="NCBI Taxonomy" id="2559919"/>
    <lineage>
        <taxon>Bacteria</taxon>
        <taxon>Bacillati</taxon>
        <taxon>Bacillota</taxon>
        <taxon>Bacilli</taxon>
        <taxon>Lactobacillales</taxon>
        <taxon>Lactobacillaceae</taxon>
        <taxon>Lactiplantibacillus</taxon>
    </lineage>
</organism>
<protein>
    <submittedName>
        <fullName evidence="3">Amylo-alpha-1,6-glucosidase</fullName>
    </submittedName>
</protein>
<dbReference type="SUPFAM" id="SSF48208">
    <property type="entry name" value="Six-hairpin glycosidases"/>
    <property type="match status" value="1"/>
</dbReference>
<comment type="caution">
    <text evidence="3">The sequence shown here is derived from an EMBL/GenBank/DDBJ whole genome shotgun (WGS) entry which is preliminary data.</text>
</comment>
<dbReference type="Pfam" id="PF21209">
    <property type="entry name" value="Bac_rhamnosid-like_N"/>
    <property type="match status" value="1"/>
</dbReference>
<evidence type="ECO:0000259" key="2">
    <source>
        <dbReference type="Pfam" id="PF21209"/>
    </source>
</evidence>
<accession>A0ABW1R585</accession>
<evidence type="ECO:0000313" key="4">
    <source>
        <dbReference type="Proteomes" id="UP001596253"/>
    </source>
</evidence>
<dbReference type="PANTHER" id="PTHR34987">
    <property type="entry name" value="C, PUTATIVE (AFU_ORTHOLOGUE AFUA_3G02880)-RELATED"/>
    <property type="match status" value="1"/>
</dbReference>
<dbReference type="Gene3D" id="2.60.420.10">
    <property type="entry name" value="Maltose phosphorylase, domain 3"/>
    <property type="match status" value="1"/>
</dbReference>
<feature type="domain" description="Alpha-rhamnosidase-like N-terminal" evidence="2">
    <location>
        <begin position="144"/>
        <end position="247"/>
    </location>
</feature>
<evidence type="ECO:0000259" key="1">
    <source>
        <dbReference type="Pfam" id="PF17389"/>
    </source>
</evidence>
<dbReference type="InterPro" id="IPR035396">
    <property type="entry name" value="Bac_rhamnosid6H"/>
</dbReference>
<sequence length="677" mass="77376">MTQTQWIWYPGDFEIYQGMKQNFDREERGFFWPAYWYTPGWNHNVVFSKTYQITAPTHFTVQGHGRGNVVINLPVAGQTDPQQIKHPFNTDIVCPVGNVKIEVIVGNLSGLPSAFIQGDVIHSDASWLATNYLGDPLPVGANKYFTRADQNPMTFEYSHRLLQPLAIKVVNGGTLLDFGHDYTAVTQVAFKQGFKPLIICYGESETEALDVEMTYMKQTLDQGQSDFGSYQADTYRTKLRAFRYLFVPGEPNLDQVATITADYQYVDFPAISHFKSSDQELDEIWKISDRTLRLCSGLFIIDGAKRDRWIWAGDAYQSYYMNQYDFFDKGLVERTMLALRGNLDIKQHLDTIIDYSMYWIIGVEQYYQTFADKTFLKAIYPKVESLMRYCMAQTNDLGFIYGRKGDWVYVDWADIDYDGTVSAEQMLLARSYQAMSHIQSILGIESTEFESKFTDLKRNIWQYFWDAEKGAFIDSYESGKHHVTRHANIFAVLFDYTTTAETKQIINNVLLNDEITAINTPYFKFWELEVFAKLGMFDNLKDQIKSYWGGMLQHGATTFWEYFDPNETKPAEYAMYGDKFGKSLCHAWGSSPLYLLGRYVMGLQPTKPGYATFEVAPHTDWFTDLDCTLPIADGTINITISDGTLTVQATQAGGTLNYAGQQLVLPANQPVSVPVEA</sequence>
<gene>
    <name evidence="3" type="ORF">ACFP3T_10215</name>
</gene>
<feature type="domain" description="Alpha-L-rhamnosidase six-hairpin glycosidase" evidence="1">
    <location>
        <begin position="271"/>
        <end position="600"/>
    </location>
</feature>